<keyword evidence="10 12" id="KW-0503">Monooxygenase</keyword>
<evidence type="ECO:0000256" key="9">
    <source>
        <dbReference type="ARBA" id="ARBA00023004"/>
    </source>
</evidence>
<dbReference type="Proteomes" id="UP000290288">
    <property type="component" value="Unassembled WGS sequence"/>
</dbReference>
<name>A0A4Q2DC31_9AGAR</name>
<evidence type="ECO:0000313" key="14">
    <source>
        <dbReference type="Proteomes" id="UP000290288"/>
    </source>
</evidence>
<reference evidence="13 14" key="1">
    <citation type="submission" date="2019-01" db="EMBL/GenBank/DDBJ databases">
        <title>Draft genome sequence of Psathyrella aberdarensis IHI B618.</title>
        <authorList>
            <person name="Buettner E."/>
            <person name="Kellner H."/>
        </authorList>
    </citation>
    <scope>NUCLEOTIDE SEQUENCE [LARGE SCALE GENOMIC DNA]</scope>
    <source>
        <strain evidence="13 14">IHI B618</strain>
    </source>
</reference>
<dbReference type="EMBL" id="SDEE01000441">
    <property type="protein sequence ID" value="RXW16401.1"/>
    <property type="molecule type" value="Genomic_DNA"/>
</dbReference>
<organism evidence="13 14">
    <name type="scientific">Candolleomyces aberdarensis</name>
    <dbReference type="NCBI Taxonomy" id="2316362"/>
    <lineage>
        <taxon>Eukaryota</taxon>
        <taxon>Fungi</taxon>
        <taxon>Dikarya</taxon>
        <taxon>Basidiomycota</taxon>
        <taxon>Agaricomycotina</taxon>
        <taxon>Agaricomycetes</taxon>
        <taxon>Agaricomycetidae</taxon>
        <taxon>Agaricales</taxon>
        <taxon>Agaricineae</taxon>
        <taxon>Psathyrellaceae</taxon>
        <taxon>Candolleomyces</taxon>
    </lineage>
</organism>
<dbReference type="GO" id="GO:0004497">
    <property type="term" value="F:monooxygenase activity"/>
    <property type="evidence" value="ECO:0007669"/>
    <property type="project" value="UniProtKB-KW"/>
</dbReference>
<evidence type="ECO:0000256" key="2">
    <source>
        <dbReference type="ARBA" id="ARBA00004167"/>
    </source>
</evidence>
<dbReference type="GO" id="GO:0005506">
    <property type="term" value="F:iron ion binding"/>
    <property type="evidence" value="ECO:0007669"/>
    <property type="project" value="InterPro"/>
</dbReference>
<evidence type="ECO:0000256" key="4">
    <source>
        <dbReference type="ARBA" id="ARBA00022617"/>
    </source>
</evidence>
<dbReference type="InterPro" id="IPR050364">
    <property type="entry name" value="Cytochrome_P450_fung"/>
</dbReference>
<dbReference type="SUPFAM" id="SSF48264">
    <property type="entry name" value="Cytochrome P450"/>
    <property type="match status" value="1"/>
</dbReference>
<dbReference type="InterPro" id="IPR001128">
    <property type="entry name" value="Cyt_P450"/>
</dbReference>
<evidence type="ECO:0000256" key="5">
    <source>
        <dbReference type="ARBA" id="ARBA00022692"/>
    </source>
</evidence>
<dbReference type="GO" id="GO:0020037">
    <property type="term" value="F:heme binding"/>
    <property type="evidence" value="ECO:0007669"/>
    <property type="project" value="InterPro"/>
</dbReference>
<evidence type="ECO:0008006" key="15">
    <source>
        <dbReference type="Google" id="ProtNLM"/>
    </source>
</evidence>
<dbReference type="AlphaFoldDB" id="A0A4Q2DC31"/>
<dbReference type="PANTHER" id="PTHR46300">
    <property type="entry name" value="P450, PUTATIVE (EUROFUNG)-RELATED-RELATED"/>
    <property type="match status" value="1"/>
</dbReference>
<dbReference type="STRING" id="2316362.A0A4Q2DC31"/>
<keyword evidence="6 12" id="KW-0479">Metal-binding</keyword>
<dbReference type="Pfam" id="PF00067">
    <property type="entry name" value="p450"/>
    <property type="match status" value="2"/>
</dbReference>
<keyword evidence="9 12" id="KW-0408">Iron</keyword>
<comment type="caution">
    <text evidence="13">The sequence shown here is derived from an EMBL/GenBank/DDBJ whole genome shotgun (WGS) entry which is preliminary data.</text>
</comment>
<dbReference type="InterPro" id="IPR017972">
    <property type="entry name" value="Cyt_P450_CS"/>
</dbReference>
<gene>
    <name evidence="13" type="ORF">EST38_g9452</name>
</gene>
<protein>
    <recommendedName>
        <fullName evidence="15">Cytochrome P450</fullName>
    </recommendedName>
</protein>
<keyword evidence="7" id="KW-1133">Transmembrane helix</keyword>
<dbReference type="GO" id="GO:0016705">
    <property type="term" value="F:oxidoreductase activity, acting on paired donors, with incorporation or reduction of molecular oxygen"/>
    <property type="evidence" value="ECO:0007669"/>
    <property type="project" value="InterPro"/>
</dbReference>
<keyword evidence="4 12" id="KW-0349">Heme</keyword>
<proteinExistence type="inferred from homology"/>
<keyword evidence="5" id="KW-0812">Transmembrane</keyword>
<comment type="similarity">
    <text evidence="3 12">Belongs to the cytochrome P450 family.</text>
</comment>
<evidence type="ECO:0000256" key="7">
    <source>
        <dbReference type="ARBA" id="ARBA00022989"/>
    </source>
</evidence>
<dbReference type="Gene3D" id="1.10.630.10">
    <property type="entry name" value="Cytochrome P450"/>
    <property type="match status" value="1"/>
</dbReference>
<evidence type="ECO:0000256" key="10">
    <source>
        <dbReference type="ARBA" id="ARBA00023033"/>
    </source>
</evidence>
<dbReference type="PROSITE" id="PS00086">
    <property type="entry name" value="CYTOCHROME_P450"/>
    <property type="match status" value="1"/>
</dbReference>
<evidence type="ECO:0000256" key="1">
    <source>
        <dbReference type="ARBA" id="ARBA00001971"/>
    </source>
</evidence>
<evidence type="ECO:0000313" key="13">
    <source>
        <dbReference type="EMBL" id="RXW16401.1"/>
    </source>
</evidence>
<comment type="cofactor">
    <cofactor evidence="1">
        <name>heme</name>
        <dbReference type="ChEBI" id="CHEBI:30413"/>
    </cofactor>
</comment>
<comment type="subcellular location">
    <subcellularLocation>
        <location evidence="2">Membrane</location>
        <topology evidence="2">Single-pass membrane protein</topology>
    </subcellularLocation>
</comment>
<keyword evidence="8 12" id="KW-0560">Oxidoreductase</keyword>
<dbReference type="OrthoDB" id="2789670at2759"/>
<sequence length="215" mass="24393">MYLEIQEKAQAELDRVIGIDRLPDFGDREDLIYLKALIIEMMRWHQVFPLGLPRKLMENGYYNGYFIPKGTTVIGNAWYVLDLGHASRGKQSDALLLSHGAVLHDPSLFTDPMEFIPERYIKNGRFNNDWVNPLDFDFGFGRRICPGKNVAMEMLYLAIASILFMFEISPLRDATGTPIKIKPSFIGGVLAYVLSSPAIRSHTQASVKCDRTNHP</sequence>
<accession>A0A4Q2DC31</accession>
<keyword evidence="14" id="KW-1185">Reference proteome</keyword>
<keyword evidence="11" id="KW-0472">Membrane</keyword>
<evidence type="ECO:0000256" key="8">
    <source>
        <dbReference type="ARBA" id="ARBA00023002"/>
    </source>
</evidence>
<evidence type="ECO:0000256" key="12">
    <source>
        <dbReference type="RuleBase" id="RU000461"/>
    </source>
</evidence>
<evidence type="ECO:0000256" key="11">
    <source>
        <dbReference type="ARBA" id="ARBA00023136"/>
    </source>
</evidence>
<dbReference type="PANTHER" id="PTHR46300:SF2">
    <property type="entry name" value="CYTOCHROME P450 MONOOXYGENASE ALNH-RELATED"/>
    <property type="match status" value="1"/>
</dbReference>
<evidence type="ECO:0000256" key="6">
    <source>
        <dbReference type="ARBA" id="ARBA00022723"/>
    </source>
</evidence>
<dbReference type="InterPro" id="IPR036396">
    <property type="entry name" value="Cyt_P450_sf"/>
</dbReference>
<dbReference type="PRINTS" id="PR00385">
    <property type="entry name" value="P450"/>
</dbReference>
<evidence type="ECO:0000256" key="3">
    <source>
        <dbReference type="ARBA" id="ARBA00010617"/>
    </source>
</evidence>